<dbReference type="PANTHER" id="PTHR33227">
    <property type="entry name" value="STIGMA-SPECIFIC STIG1-LIKE PROTEIN 3"/>
    <property type="match status" value="1"/>
</dbReference>
<feature type="signal peptide" evidence="3">
    <location>
        <begin position="1"/>
        <end position="27"/>
    </location>
</feature>
<evidence type="ECO:0000313" key="5">
    <source>
        <dbReference type="Proteomes" id="UP000091857"/>
    </source>
</evidence>
<comment type="caution">
    <text evidence="4">The sequence shown here is derived from an EMBL/GenBank/DDBJ whole genome shotgun (WGS) entry which is preliminary data.</text>
</comment>
<dbReference type="OMA" id="HCCKTHC"/>
<reference evidence="5" key="1">
    <citation type="journal article" date="2016" name="Nat. Biotechnol.">
        <title>Sequencing wild and cultivated cassava and related species reveals extensive interspecific hybridization and genetic diversity.</title>
        <authorList>
            <person name="Bredeson J.V."/>
            <person name="Lyons J.B."/>
            <person name="Prochnik S.E."/>
            <person name="Wu G.A."/>
            <person name="Ha C.M."/>
            <person name="Edsinger-Gonzales E."/>
            <person name="Grimwood J."/>
            <person name="Schmutz J."/>
            <person name="Rabbi I.Y."/>
            <person name="Egesi C."/>
            <person name="Nauluvula P."/>
            <person name="Lebot V."/>
            <person name="Ndunguru J."/>
            <person name="Mkamilo G."/>
            <person name="Bart R.S."/>
            <person name="Setter T.L."/>
            <person name="Gleadow R.M."/>
            <person name="Kulakow P."/>
            <person name="Ferguson M.E."/>
            <person name="Rounsley S."/>
            <person name="Rokhsar D.S."/>
        </authorList>
    </citation>
    <scope>NUCLEOTIDE SEQUENCE [LARGE SCALE GENOMIC DNA]</scope>
    <source>
        <strain evidence="5">cv. AM560-2</strain>
    </source>
</reference>
<dbReference type="InterPro" id="IPR006969">
    <property type="entry name" value="Stig-like"/>
</dbReference>
<dbReference type="Pfam" id="PF04885">
    <property type="entry name" value="Stig1"/>
    <property type="match status" value="1"/>
</dbReference>
<keyword evidence="5" id="KW-1185">Reference proteome</keyword>
<evidence type="ECO:0000256" key="2">
    <source>
        <dbReference type="ARBA" id="ARBA00022729"/>
    </source>
</evidence>
<proteinExistence type="inferred from homology"/>
<accession>A0A2C9UG48</accession>
<dbReference type="Gramene" id="Manes.15G087500.1.v8.1">
    <property type="protein sequence ID" value="Manes.15G087500.1.v8.1.CDS.1"/>
    <property type="gene ID" value="Manes.15G087500.v8.1"/>
</dbReference>
<organism evidence="4 5">
    <name type="scientific">Manihot esculenta</name>
    <name type="common">Cassava</name>
    <name type="synonym">Jatropha manihot</name>
    <dbReference type="NCBI Taxonomy" id="3983"/>
    <lineage>
        <taxon>Eukaryota</taxon>
        <taxon>Viridiplantae</taxon>
        <taxon>Streptophyta</taxon>
        <taxon>Embryophyta</taxon>
        <taxon>Tracheophyta</taxon>
        <taxon>Spermatophyta</taxon>
        <taxon>Magnoliopsida</taxon>
        <taxon>eudicotyledons</taxon>
        <taxon>Gunneridae</taxon>
        <taxon>Pentapetalae</taxon>
        <taxon>rosids</taxon>
        <taxon>fabids</taxon>
        <taxon>Malpighiales</taxon>
        <taxon>Euphorbiaceae</taxon>
        <taxon>Crotonoideae</taxon>
        <taxon>Manihoteae</taxon>
        <taxon>Manihot</taxon>
    </lineage>
</organism>
<dbReference type="OrthoDB" id="2013942at2759"/>
<dbReference type="Proteomes" id="UP000091857">
    <property type="component" value="Chromosome 15"/>
</dbReference>
<gene>
    <name evidence="4" type="ORF">MANES_15G087500v8</name>
</gene>
<comment type="similarity">
    <text evidence="1">Belongs to the STIG1 family.</text>
</comment>
<evidence type="ECO:0000256" key="3">
    <source>
        <dbReference type="SAM" id="SignalP"/>
    </source>
</evidence>
<keyword evidence="2 3" id="KW-0732">Signal</keyword>
<feature type="chain" id="PRO_5012497095" evidence="3">
    <location>
        <begin position="28"/>
        <end position="148"/>
    </location>
</feature>
<evidence type="ECO:0000313" key="4">
    <source>
        <dbReference type="EMBL" id="OAY28699.1"/>
    </source>
</evidence>
<dbReference type="PANTHER" id="PTHR33227:SF56">
    <property type="entry name" value="STIGMA-SPECIFIC PROTEIN STIG1-RELATED"/>
    <property type="match status" value="1"/>
</dbReference>
<evidence type="ECO:0000256" key="1">
    <source>
        <dbReference type="ARBA" id="ARBA00006010"/>
    </source>
</evidence>
<protein>
    <submittedName>
        <fullName evidence="4">Uncharacterized protein</fullName>
    </submittedName>
</protein>
<dbReference type="STRING" id="3983.A0A2C9UG48"/>
<dbReference type="AlphaFoldDB" id="A0A2C9UG48"/>
<sequence>MAPSPLKLTTIFSVLILLILHTQQTLSTDIDDDEEYVLDTPLPNLRSRSRFLATVLKKGASCNPITRNICNGVSANNGTSWLQCCKTHCRNILGDENNCGLCGNKCRFGQLCCHGSCVTAANNNDHCGKCDNKCAPGTSCSFGSCGYA</sequence>
<dbReference type="EMBL" id="CM004401">
    <property type="protein sequence ID" value="OAY28699.1"/>
    <property type="molecule type" value="Genomic_DNA"/>
</dbReference>
<name>A0A2C9UG48_MANES</name>